<accession>A0AA39YJJ6</accession>
<dbReference type="Proteomes" id="UP001175001">
    <property type="component" value="Unassembled WGS sequence"/>
</dbReference>
<dbReference type="PANTHER" id="PTHR32387:SF0">
    <property type="entry name" value="PROTEIN NO VEIN"/>
    <property type="match status" value="1"/>
</dbReference>
<protein>
    <recommendedName>
        <fullName evidence="1">Sacsin/Nov domain-containing protein</fullName>
    </recommendedName>
</protein>
<evidence type="ECO:0000259" key="1">
    <source>
        <dbReference type="Pfam" id="PF25794"/>
    </source>
</evidence>
<organism evidence="2 3">
    <name type="scientific">Lasiodiplodia hormozganensis</name>
    <dbReference type="NCBI Taxonomy" id="869390"/>
    <lineage>
        <taxon>Eukaryota</taxon>
        <taxon>Fungi</taxon>
        <taxon>Dikarya</taxon>
        <taxon>Ascomycota</taxon>
        <taxon>Pezizomycotina</taxon>
        <taxon>Dothideomycetes</taxon>
        <taxon>Dothideomycetes incertae sedis</taxon>
        <taxon>Botryosphaeriales</taxon>
        <taxon>Botryosphaeriaceae</taxon>
        <taxon>Lasiodiplodia</taxon>
    </lineage>
</organism>
<gene>
    <name evidence="2" type="ORF">DIS24_g5933</name>
</gene>
<dbReference type="InterPro" id="IPR052957">
    <property type="entry name" value="Auxin_embryo_med"/>
</dbReference>
<proteinExistence type="predicted"/>
<dbReference type="SUPFAM" id="SSF55874">
    <property type="entry name" value="ATPase domain of HSP90 chaperone/DNA topoisomerase II/histidine kinase"/>
    <property type="match status" value="1"/>
</dbReference>
<sequence length="282" mass="32245">MARPYSEEERRKGRQLISDIWFDHGGLSAEDREKFRKNPSERSHLRQIQSLKQSVSAVTKRLVEDLYSKDTRFVYELIQNAEDNSYERAASQGHSPSLKFSLYPGKLVIDTNEDGFSEDDIKAICSASKTTKTRLIGYIGEKGIGFKSVFKVAKKVHIQSEPYSFSFSYSHGSEDAEDGIGMITPIQEEYYELPGNVQTRFTLTLIAQSDFNKRAEDLRSIPDSLLLFLTKLRKLKLKIRDSSEGVTEVIYSYRRDAEQGLDIIVREELTNGELDSEPMAFR</sequence>
<dbReference type="PANTHER" id="PTHR32387">
    <property type="entry name" value="WU:FJ29H11"/>
    <property type="match status" value="1"/>
</dbReference>
<evidence type="ECO:0000313" key="2">
    <source>
        <dbReference type="EMBL" id="KAK0653514.1"/>
    </source>
</evidence>
<reference evidence="2" key="1">
    <citation type="submission" date="2023-06" db="EMBL/GenBank/DDBJ databases">
        <title>Multi-omics analyses reveal the molecular pathogenesis toolkit of Lasiodiplodia hormozganensis, a cross-kingdom pathogen.</title>
        <authorList>
            <person name="Felix C."/>
            <person name="Meneses R."/>
            <person name="Goncalves M.F.M."/>
            <person name="Tilleman L."/>
            <person name="Duarte A.S."/>
            <person name="Jorrin-Novo J.V."/>
            <person name="Van De Peer Y."/>
            <person name="Deforce D."/>
            <person name="Van Nieuwerburgh F."/>
            <person name="Esteves A.C."/>
            <person name="Alves A."/>
        </authorList>
    </citation>
    <scope>NUCLEOTIDE SEQUENCE</scope>
    <source>
        <strain evidence="2">CBS 339.90</strain>
    </source>
</reference>
<keyword evidence="3" id="KW-1185">Reference proteome</keyword>
<dbReference type="InterPro" id="IPR036890">
    <property type="entry name" value="HATPase_C_sf"/>
</dbReference>
<dbReference type="InterPro" id="IPR058210">
    <property type="entry name" value="SACS/Nov_dom"/>
</dbReference>
<dbReference type="Pfam" id="PF25794">
    <property type="entry name" value="SACS"/>
    <property type="match status" value="1"/>
</dbReference>
<feature type="domain" description="Sacsin/Nov" evidence="1">
    <location>
        <begin position="63"/>
        <end position="153"/>
    </location>
</feature>
<evidence type="ECO:0000313" key="3">
    <source>
        <dbReference type="Proteomes" id="UP001175001"/>
    </source>
</evidence>
<dbReference type="AlphaFoldDB" id="A0AA39YJJ6"/>
<dbReference type="NCBIfam" id="NF047352">
    <property type="entry name" value="P_loop_sacsin"/>
    <property type="match status" value="1"/>
</dbReference>
<name>A0AA39YJJ6_9PEZI</name>
<dbReference type="EMBL" id="JAUJDW010000027">
    <property type="protein sequence ID" value="KAK0653514.1"/>
    <property type="molecule type" value="Genomic_DNA"/>
</dbReference>
<comment type="caution">
    <text evidence="2">The sequence shown here is derived from an EMBL/GenBank/DDBJ whole genome shotgun (WGS) entry which is preliminary data.</text>
</comment>
<dbReference type="Gene3D" id="3.30.565.10">
    <property type="entry name" value="Histidine kinase-like ATPase, C-terminal domain"/>
    <property type="match status" value="1"/>
</dbReference>